<organism evidence="1 2">
    <name type="scientific">Podila verticillata NRRL 6337</name>
    <dbReference type="NCBI Taxonomy" id="1069443"/>
    <lineage>
        <taxon>Eukaryota</taxon>
        <taxon>Fungi</taxon>
        <taxon>Fungi incertae sedis</taxon>
        <taxon>Mucoromycota</taxon>
        <taxon>Mortierellomycotina</taxon>
        <taxon>Mortierellomycetes</taxon>
        <taxon>Mortierellales</taxon>
        <taxon>Mortierellaceae</taxon>
        <taxon>Podila</taxon>
    </lineage>
</organism>
<protein>
    <submittedName>
        <fullName evidence="1">Uncharacterized protein</fullName>
    </submittedName>
</protein>
<name>A0A086TKB8_9FUNG</name>
<dbReference type="Proteomes" id="UP000243308">
    <property type="component" value="Unassembled WGS sequence"/>
</dbReference>
<keyword evidence="2" id="KW-1185">Reference proteome</keyword>
<sequence length="75" mass="8399">MSWTQPQTRYVERCQPSYIDVVASALALKPLPVLQEPARAGGVLPVDQAREPSVQMTRKASALAMFNYVPHFVVW</sequence>
<proteinExistence type="predicted"/>
<dbReference type="AlphaFoldDB" id="A0A086TKB8"/>
<reference evidence="1 2" key="1">
    <citation type="submission" date="2011-02" db="EMBL/GenBank/DDBJ databases">
        <title>The Genome Sequence of Mortierella verticillata NRRL 6337.</title>
        <authorList>
            <consortium name="The Broad Institute Genome Sequencing Platform"/>
            <person name="Russ C."/>
            <person name="Cuomo C."/>
            <person name="Burger G."/>
            <person name="Gray M.W."/>
            <person name="Holland P.W.H."/>
            <person name="King N."/>
            <person name="Lang F.B.F."/>
            <person name="Roger A.J."/>
            <person name="Ruiz-Trillo I."/>
            <person name="Young S.K."/>
            <person name="Zeng Q."/>
            <person name="Gargeya S."/>
            <person name="Alvarado L."/>
            <person name="Berlin A."/>
            <person name="Chapman S.B."/>
            <person name="Chen Z."/>
            <person name="Freedman E."/>
            <person name="Gellesch M."/>
            <person name="Goldberg J."/>
            <person name="Griggs A."/>
            <person name="Gujja S."/>
            <person name="Heilman E."/>
            <person name="Heiman D."/>
            <person name="Howarth C."/>
            <person name="Mehta T."/>
            <person name="Neiman D."/>
            <person name="Pearson M."/>
            <person name="Roberts A."/>
            <person name="Saif S."/>
            <person name="Shea T."/>
            <person name="Shenoy N."/>
            <person name="Sisk P."/>
            <person name="Stolte C."/>
            <person name="Sykes S."/>
            <person name="White J."/>
            <person name="Yandava C."/>
            <person name="Haas B."/>
            <person name="Nusbaum C."/>
            <person name="Birren B."/>
        </authorList>
    </citation>
    <scope>NUCLEOTIDE SEQUENCE [LARGE SCALE GENOMIC DNA]</scope>
    <source>
        <strain evidence="1 2">NRRL 6337</strain>
    </source>
</reference>
<dbReference type="EMBL" id="KN042432">
    <property type="protein sequence ID" value="KFH62395.1"/>
    <property type="molecule type" value="Genomic_DNA"/>
</dbReference>
<evidence type="ECO:0000313" key="2">
    <source>
        <dbReference type="Proteomes" id="UP000243308"/>
    </source>
</evidence>
<accession>A0A086TKB8</accession>
<evidence type="ECO:0000313" key="1">
    <source>
        <dbReference type="EMBL" id="KFH62395.1"/>
    </source>
</evidence>
<gene>
    <name evidence="1" type="ORF">MVEG_11604</name>
</gene>